<evidence type="ECO:0008006" key="4">
    <source>
        <dbReference type="Google" id="ProtNLM"/>
    </source>
</evidence>
<feature type="compositionally biased region" description="Low complexity" evidence="1">
    <location>
        <begin position="226"/>
        <end position="251"/>
    </location>
</feature>
<feature type="region of interest" description="Disordered" evidence="1">
    <location>
        <begin position="286"/>
        <end position="319"/>
    </location>
</feature>
<accession>A0A5M6ICM5</accession>
<protein>
    <recommendedName>
        <fullName evidence="4">Flagellar hook-length control protein FliK</fullName>
    </recommendedName>
</protein>
<dbReference type="AlphaFoldDB" id="A0A5M6ICM5"/>
<name>A0A5M6ICM5_9PROT</name>
<organism evidence="2 3">
    <name type="scientific">Roseospira marina</name>
    <dbReference type="NCBI Taxonomy" id="140057"/>
    <lineage>
        <taxon>Bacteria</taxon>
        <taxon>Pseudomonadati</taxon>
        <taxon>Pseudomonadota</taxon>
        <taxon>Alphaproteobacteria</taxon>
        <taxon>Rhodospirillales</taxon>
        <taxon>Rhodospirillaceae</taxon>
        <taxon>Roseospira</taxon>
    </lineage>
</organism>
<gene>
    <name evidence="2" type="ORF">F1188_08865</name>
</gene>
<proteinExistence type="predicted"/>
<evidence type="ECO:0000313" key="2">
    <source>
        <dbReference type="EMBL" id="KAA5605727.1"/>
    </source>
</evidence>
<dbReference type="OrthoDB" id="8479549at2"/>
<feature type="compositionally biased region" description="Gly residues" evidence="1">
    <location>
        <begin position="122"/>
        <end position="131"/>
    </location>
</feature>
<feature type="compositionally biased region" description="Acidic residues" evidence="1">
    <location>
        <begin position="503"/>
        <end position="512"/>
    </location>
</feature>
<comment type="caution">
    <text evidence="2">The sequence shown here is derived from an EMBL/GenBank/DDBJ whole genome shotgun (WGS) entry which is preliminary data.</text>
</comment>
<evidence type="ECO:0000256" key="1">
    <source>
        <dbReference type="SAM" id="MobiDB-lite"/>
    </source>
</evidence>
<keyword evidence="3" id="KW-1185">Reference proteome</keyword>
<feature type="region of interest" description="Disordered" evidence="1">
    <location>
        <begin position="114"/>
        <end position="133"/>
    </location>
</feature>
<dbReference type="RefSeq" id="WP_150062057.1">
    <property type="nucleotide sequence ID" value="NZ_JACHII010000004.1"/>
</dbReference>
<dbReference type="EMBL" id="VWPJ01000007">
    <property type="protein sequence ID" value="KAA5605727.1"/>
    <property type="molecule type" value="Genomic_DNA"/>
</dbReference>
<reference evidence="2 3" key="1">
    <citation type="submission" date="2019-09" db="EMBL/GenBank/DDBJ databases">
        <title>Genome sequence of Roseospira marina, one of the more divergent members of the non-sulfur purple photosynthetic bacterial family, the Rhodospirillaceae.</title>
        <authorList>
            <person name="Meyer T."/>
            <person name="Kyndt J."/>
        </authorList>
    </citation>
    <scope>NUCLEOTIDE SEQUENCE [LARGE SCALE GENOMIC DNA]</scope>
    <source>
        <strain evidence="2 3">DSM 15113</strain>
    </source>
</reference>
<evidence type="ECO:0000313" key="3">
    <source>
        <dbReference type="Proteomes" id="UP000324065"/>
    </source>
</evidence>
<feature type="compositionally biased region" description="Gly residues" evidence="1">
    <location>
        <begin position="204"/>
        <end position="223"/>
    </location>
</feature>
<dbReference type="Proteomes" id="UP000324065">
    <property type="component" value="Unassembled WGS sequence"/>
</dbReference>
<sequence>MSMVPPPVPPMPATPPAPAVAPVTVSVSVAQAPPAVAALPAEAVLTATVTQTARAGQPIVLDTPLGPLTGRLGATAAAALPEGMVLSLRVQSIGRDLAVFRVLGPVGGVPGGPGMSGAATGRAGGPPGLAAGGDAHRPGAILGRADGAARGAITATVVHGAARPGWSGAPVGGGGMGEPLPLGTRMSVQVMGIRPSGTPQAAVPGGGVSGANAGSGGVSGGPPLGAPSSPSLVSSGSSSGAASGPAGAADGVAAPGSSGRVLGSVSALVSRVAGTATSALAAGNAGSATTGVTAGPVPTASPTPAQPTTLTGTVMPGAPAGQSVLTTGVGTLALPVRLDAPPGSQVTLSVLATTPPASGAPGAAAAGPAVPQGGLAGWPVWTEAVETLNRVDPAAARALEAAIPRPGPQLAFAVASLAGALRAGGDLRQWPGEGAVGALERSGPAGARLAGALKSDLSDLAGRVRESPGGEWRAMTLPFADQAEIAPITLIVRVPGGRGDANGEGEGDDDPGQGDPGQRFLVDVTLSALGRLQIDGLMQSRARRLHLILRTDRPLPEAMRRDLQAIVDSSLSAFGLAGGLSLHPGEDFLKPVPAVAGDGDGGFPPPGGLVA</sequence>
<feature type="region of interest" description="Disordered" evidence="1">
    <location>
        <begin position="496"/>
        <end position="518"/>
    </location>
</feature>
<feature type="region of interest" description="Disordered" evidence="1">
    <location>
        <begin position="195"/>
        <end position="251"/>
    </location>
</feature>